<evidence type="ECO:0000313" key="4">
    <source>
        <dbReference type="EMBL" id="GAA2414918.1"/>
    </source>
</evidence>
<dbReference type="Gene3D" id="2.60.40.10">
    <property type="entry name" value="Immunoglobulins"/>
    <property type="match status" value="1"/>
</dbReference>
<sequence length="214" mass="22527">MKHRAKAGAIAVLAAVPLLGTAGAAAEGTAAHGCEFSGASMICQFESSPGRRPADEQGEPVRSSSSVTWGKRMPGRGERTADLSVRIIGPAQARPRREILYVVTVRNDGPAKARDVLVRSVLPEGRSRAEHVGGITSCTRTESVLACALGTLDAQEERTLLIRLRPPNGVRPGTVLEPSASVTTSTYELNPANNQARARTTVAADAAARTVRRP</sequence>
<organism evidence="4 5">
    <name type="scientific">Actinomadura vinacea</name>
    <dbReference type="NCBI Taxonomy" id="115336"/>
    <lineage>
        <taxon>Bacteria</taxon>
        <taxon>Bacillati</taxon>
        <taxon>Actinomycetota</taxon>
        <taxon>Actinomycetes</taxon>
        <taxon>Streptosporangiales</taxon>
        <taxon>Thermomonosporaceae</taxon>
        <taxon>Actinomadura</taxon>
    </lineage>
</organism>
<feature type="signal peptide" evidence="2">
    <location>
        <begin position="1"/>
        <end position="24"/>
    </location>
</feature>
<keyword evidence="5" id="KW-1185">Reference proteome</keyword>
<reference evidence="4 5" key="1">
    <citation type="journal article" date="2019" name="Int. J. Syst. Evol. Microbiol.">
        <title>The Global Catalogue of Microorganisms (GCM) 10K type strain sequencing project: providing services to taxonomists for standard genome sequencing and annotation.</title>
        <authorList>
            <consortium name="The Broad Institute Genomics Platform"/>
            <consortium name="The Broad Institute Genome Sequencing Center for Infectious Disease"/>
            <person name="Wu L."/>
            <person name="Ma J."/>
        </authorList>
    </citation>
    <scope>NUCLEOTIDE SEQUENCE [LARGE SCALE GENOMIC DNA]</scope>
    <source>
        <strain evidence="4 5">JCM 3325</strain>
    </source>
</reference>
<evidence type="ECO:0000259" key="3">
    <source>
        <dbReference type="Pfam" id="PF01345"/>
    </source>
</evidence>
<protein>
    <recommendedName>
        <fullName evidence="3">DUF11 domain-containing protein</fullName>
    </recommendedName>
</protein>
<evidence type="ECO:0000256" key="1">
    <source>
        <dbReference type="SAM" id="MobiDB-lite"/>
    </source>
</evidence>
<evidence type="ECO:0000256" key="2">
    <source>
        <dbReference type="SAM" id="SignalP"/>
    </source>
</evidence>
<gene>
    <name evidence="4" type="ORF">GCM10010191_26200</name>
</gene>
<keyword evidence="2" id="KW-0732">Signal</keyword>
<proteinExistence type="predicted"/>
<name>A0ABN3IX30_9ACTN</name>
<accession>A0ABN3IX30</accession>
<feature type="region of interest" description="Disordered" evidence="1">
    <location>
        <begin position="46"/>
        <end position="77"/>
    </location>
</feature>
<dbReference type="InterPro" id="IPR001434">
    <property type="entry name" value="OmcB-like_DUF11"/>
</dbReference>
<evidence type="ECO:0000313" key="5">
    <source>
        <dbReference type="Proteomes" id="UP001501231"/>
    </source>
</evidence>
<dbReference type="InterPro" id="IPR013783">
    <property type="entry name" value="Ig-like_fold"/>
</dbReference>
<dbReference type="Proteomes" id="UP001501231">
    <property type="component" value="Unassembled WGS sequence"/>
</dbReference>
<dbReference type="EMBL" id="BAAARW010000011">
    <property type="protein sequence ID" value="GAA2414918.1"/>
    <property type="molecule type" value="Genomic_DNA"/>
</dbReference>
<comment type="caution">
    <text evidence="4">The sequence shown here is derived from an EMBL/GenBank/DDBJ whole genome shotgun (WGS) entry which is preliminary data.</text>
</comment>
<dbReference type="Pfam" id="PF01345">
    <property type="entry name" value="DUF11"/>
    <property type="match status" value="1"/>
</dbReference>
<dbReference type="RefSeq" id="WP_344589124.1">
    <property type="nucleotide sequence ID" value="NZ_BAAARW010000011.1"/>
</dbReference>
<feature type="chain" id="PRO_5045398656" description="DUF11 domain-containing protein" evidence="2">
    <location>
        <begin position="25"/>
        <end position="214"/>
    </location>
</feature>
<feature type="domain" description="DUF11" evidence="3">
    <location>
        <begin position="90"/>
        <end position="198"/>
    </location>
</feature>